<dbReference type="InterPro" id="IPR029063">
    <property type="entry name" value="SAM-dependent_MTases_sf"/>
</dbReference>
<dbReference type="Gene3D" id="3.40.50.150">
    <property type="entry name" value="Vaccinia Virus protein VP39"/>
    <property type="match status" value="1"/>
</dbReference>
<gene>
    <name evidence="2" type="ORF">RSA11_09040</name>
</gene>
<reference evidence="2 3" key="1">
    <citation type="journal article" date="2016" name="Front. Microbiol.">
        <title>Genomic Resource of Rice Seed Associated Bacteria.</title>
        <authorList>
            <person name="Midha S."/>
            <person name="Bansal K."/>
            <person name="Sharma S."/>
            <person name="Kumar N."/>
            <person name="Patil P.P."/>
            <person name="Chaudhry V."/>
            <person name="Patil P.B."/>
        </authorList>
    </citation>
    <scope>NUCLEOTIDE SEQUENCE [LARGE SCALE GENOMIC DNA]</scope>
    <source>
        <strain evidence="2 3">RSA11</strain>
    </source>
</reference>
<accession>A0AAW3MAS6</accession>
<comment type="caution">
    <text evidence="2">The sequence shown here is derived from an EMBL/GenBank/DDBJ whole genome shotgun (WGS) entry which is preliminary data.</text>
</comment>
<keyword evidence="2" id="KW-0808">Transferase</keyword>
<name>A0AAW3MAS6_9BACL</name>
<organism evidence="2 3">
    <name type="scientific">Exiguobacterium indicum</name>
    <dbReference type="NCBI Taxonomy" id="296995"/>
    <lineage>
        <taxon>Bacteria</taxon>
        <taxon>Bacillati</taxon>
        <taxon>Bacillota</taxon>
        <taxon>Bacilli</taxon>
        <taxon>Bacillales</taxon>
        <taxon>Bacillales Family XII. Incertae Sedis</taxon>
        <taxon>Exiguobacterium</taxon>
    </lineage>
</organism>
<proteinExistence type="predicted"/>
<evidence type="ECO:0000259" key="1">
    <source>
        <dbReference type="Pfam" id="PF13679"/>
    </source>
</evidence>
<dbReference type="Proteomes" id="UP000072605">
    <property type="component" value="Unassembled WGS sequence"/>
</dbReference>
<evidence type="ECO:0000313" key="2">
    <source>
        <dbReference type="EMBL" id="KTR26714.1"/>
    </source>
</evidence>
<dbReference type="SUPFAM" id="SSF53335">
    <property type="entry name" value="S-adenosyl-L-methionine-dependent methyltransferases"/>
    <property type="match status" value="1"/>
</dbReference>
<dbReference type="InterPro" id="IPR025714">
    <property type="entry name" value="Methyltranfer_dom"/>
</dbReference>
<dbReference type="RefSeq" id="WP_082663175.1">
    <property type="nucleotide sequence ID" value="NZ_JAXUAT010000011.1"/>
</dbReference>
<dbReference type="GO" id="GO:0032259">
    <property type="term" value="P:methylation"/>
    <property type="evidence" value="ECO:0007669"/>
    <property type="project" value="UniProtKB-KW"/>
</dbReference>
<dbReference type="EMBL" id="LDQV01000021">
    <property type="protein sequence ID" value="KTR26714.1"/>
    <property type="molecule type" value="Genomic_DNA"/>
</dbReference>
<sequence length="219" mass="26845">MNEQEYDQRLRIETIEMQHLYGVFSHYNRYEPTPYAALDELCETYLFQKQDTVIDFGCGKGRLNFYLHDRFDCSVIGIEMNGQFYEDALRNMANYQSRRKRRSGRLRFEQTYAEQYAIPDETNKFYFFNPFSSQIFMKVIDHILSSVERSPRSVDLILYYPTDEYREYLERHTVFEQVDEIRLRDLYEKNHDERFVIYRFDPNKLLQNGYEYSEERNKR</sequence>
<dbReference type="AlphaFoldDB" id="A0AAW3MAS6"/>
<feature type="domain" description="Methyltransferase" evidence="1">
    <location>
        <begin position="41"/>
        <end position="117"/>
    </location>
</feature>
<protein>
    <submittedName>
        <fullName evidence="2">SAM-dependent methyltransferase</fullName>
    </submittedName>
</protein>
<keyword evidence="2" id="KW-0489">Methyltransferase</keyword>
<dbReference type="Pfam" id="PF13679">
    <property type="entry name" value="Methyltransf_32"/>
    <property type="match status" value="1"/>
</dbReference>
<dbReference type="CDD" id="cd02440">
    <property type="entry name" value="AdoMet_MTases"/>
    <property type="match status" value="1"/>
</dbReference>
<dbReference type="GO" id="GO:0008168">
    <property type="term" value="F:methyltransferase activity"/>
    <property type="evidence" value="ECO:0007669"/>
    <property type="project" value="UniProtKB-KW"/>
</dbReference>
<evidence type="ECO:0000313" key="3">
    <source>
        <dbReference type="Proteomes" id="UP000072605"/>
    </source>
</evidence>